<dbReference type="SUPFAM" id="SSF56219">
    <property type="entry name" value="DNase I-like"/>
    <property type="match status" value="1"/>
</dbReference>
<organism evidence="3 4">
    <name type="scientific">Plutella xylostella</name>
    <name type="common">Diamondback moth</name>
    <name type="synonym">Plutella maculipennis</name>
    <dbReference type="NCBI Taxonomy" id="51655"/>
    <lineage>
        <taxon>Eukaryota</taxon>
        <taxon>Metazoa</taxon>
        <taxon>Ecdysozoa</taxon>
        <taxon>Arthropoda</taxon>
        <taxon>Hexapoda</taxon>
        <taxon>Insecta</taxon>
        <taxon>Pterygota</taxon>
        <taxon>Neoptera</taxon>
        <taxon>Endopterygota</taxon>
        <taxon>Lepidoptera</taxon>
        <taxon>Glossata</taxon>
        <taxon>Ditrysia</taxon>
        <taxon>Yponomeutoidea</taxon>
        <taxon>Plutellidae</taxon>
        <taxon>Plutella</taxon>
    </lineage>
</organism>
<feature type="region of interest" description="Disordered" evidence="1">
    <location>
        <begin position="466"/>
        <end position="487"/>
    </location>
</feature>
<dbReference type="PROSITE" id="PS50878">
    <property type="entry name" value="RT_POL"/>
    <property type="match status" value="1"/>
</dbReference>
<dbReference type="InterPro" id="IPR036691">
    <property type="entry name" value="Endo/exonu/phosph_ase_sf"/>
</dbReference>
<dbReference type="SUPFAM" id="SSF56672">
    <property type="entry name" value="DNA/RNA polymerases"/>
    <property type="match status" value="1"/>
</dbReference>
<gene>
    <name evidence="3" type="ORF">JYU34_007226</name>
</gene>
<dbReference type="PANTHER" id="PTHR47027">
    <property type="entry name" value="REVERSE TRANSCRIPTASE DOMAIN-CONTAINING PROTEIN"/>
    <property type="match status" value="1"/>
</dbReference>
<evidence type="ECO:0000256" key="1">
    <source>
        <dbReference type="SAM" id="MobiDB-lite"/>
    </source>
</evidence>
<dbReference type="Gene3D" id="3.30.70.270">
    <property type="match status" value="1"/>
</dbReference>
<feature type="domain" description="Reverse transcriptase" evidence="2">
    <location>
        <begin position="539"/>
        <end position="806"/>
    </location>
</feature>
<dbReference type="Proteomes" id="UP000823941">
    <property type="component" value="Chromosome 10"/>
</dbReference>
<dbReference type="Gene3D" id="3.60.10.10">
    <property type="entry name" value="Endonuclease/exonuclease/phosphatase"/>
    <property type="match status" value="1"/>
</dbReference>
<reference evidence="3 4" key="1">
    <citation type="submission" date="2021-06" db="EMBL/GenBank/DDBJ databases">
        <title>A haploid diamondback moth (Plutella xylostella L.) genome assembly resolves 31 chromosomes and identifies a diamide resistance mutation.</title>
        <authorList>
            <person name="Ward C.M."/>
            <person name="Perry K.D."/>
            <person name="Baker G."/>
            <person name="Powis K."/>
            <person name="Heckel D.G."/>
            <person name="Baxter S.W."/>
        </authorList>
    </citation>
    <scope>NUCLEOTIDE SEQUENCE [LARGE SCALE GENOMIC DNA]</scope>
    <source>
        <strain evidence="3 4">LV</strain>
        <tissue evidence="3">Single pupa</tissue>
    </source>
</reference>
<dbReference type="InterPro" id="IPR043502">
    <property type="entry name" value="DNA/RNA_pol_sf"/>
</dbReference>
<accession>A0ABQ7QPX9</accession>
<dbReference type="CDD" id="cd09076">
    <property type="entry name" value="L1-EN"/>
    <property type="match status" value="1"/>
</dbReference>
<evidence type="ECO:0000313" key="3">
    <source>
        <dbReference type="EMBL" id="KAG7307090.1"/>
    </source>
</evidence>
<dbReference type="Pfam" id="PF03372">
    <property type="entry name" value="Exo_endo_phos"/>
    <property type="match status" value="1"/>
</dbReference>
<feature type="compositionally biased region" description="Basic and acidic residues" evidence="1">
    <location>
        <begin position="476"/>
        <end position="487"/>
    </location>
</feature>
<sequence>MKYAKKPRPSVPGGPTIPDSGSGHGSGGAEGANNLRQRSGCHNNIMTIATFNARTLSTDDRLHEFLEEVKNVKWDVIGLSEVRRRGENLMTLSNGDMFFHRGHEDSSYGGVGFLISRKICSDIKNVNSVSPRVCYIVIRLNNRYSIKLIQVYAPTSKQGTEDDVELFYEDIETAKRENPCHYTIVMGDFNAKIGPPLENERSIGHHGLGSRNPRGQILVNFLETEHLYAMNTFFQKRASRKWTWISPDGRTKNQIDYILSSDKHIVTNVDVLSQFKTGSDHRLVRATLIYNLEKEREKMVRGNLNHKYEKEDYMFLQKEYQTDLKNQFEGLAEANLDVDSLNKALCNIIVDTTKKHIGGRKRAEQKLDPSTLSLMEERRKMKEHKDIQEINKVIHRAIRRDLRKFNTKIITETITQNRGPKVFRRKLNKNRQQIFKLKNKLGIVVADRDQVLEIVEDFYGELYASQSAEPDDQGDSDPRAKPSERIWEGDLPSIKEDEIAHALGQMKRGKASGEDGIYVEMLQAGGTPLLEVLARLFNIILKTSITPEAWKNAVVTILHKKGDQAKLENYRPISLLSQVYKLYAKVICNRLSRLFDEYQPVEQAGFRSGYSTIDHIHAVKQLMEKCREYNRPLCCAFVDYEKAFDSIEHWAVFQSLHRCNIDKRYIDTLRELYGSATMQVRMHNLTSPVQIKRGVRQGDTLSPKLFTNVLEDVMKTLNWDERGVNINGRRLSHLRFADDIIILAEDVSDLQCMLAELHEASLKVGLRMNMSKTKVMSSIPTEVSNITVGNHKLEVVNEYTYLGHCLSFGRESQVKEITRRIQLGWAAFSKLDDVLKSKIPQCLKTKVFNQCVLPTLTYGAETWTLTKETVHRIRVAQRAMERAMLGISLRDRIPNVVIRKRTKVFDVGMRVAELKWEWAGHLARREDGRWTKAVTEWWPRDGRRAVGRPPARWSDDICKVAGKQWIRAAQDRKNWRTNKEAYTQQWAIEG</sequence>
<evidence type="ECO:0000313" key="4">
    <source>
        <dbReference type="Proteomes" id="UP000823941"/>
    </source>
</evidence>
<dbReference type="PANTHER" id="PTHR47027:SF20">
    <property type="entry name" value="REVERSE TRANSCRIPTASE-LIKE PROTEIN WITH RNA-DIRECTED DNA POLYMERASE DOMAIN"/>
    <property type="match status" value="1"/>
</dbReference>
<dbReference type="Pfam" id="PF00078">
    <property type="entry name" value="RVT_1"/>
    <property type="match status" value="1"/>
</dbReference>
<name>A0ABQ7QPX9_PLUXY</name>
<dbReference type="InterPro" id="IPR005135">
    <property type="entry name" value="Endo/exonuclease/phosphatase"/>
</dbReference>
<feature type="region of interest" description="Disordered" evidence="1">
    <location>
        <begin position="1"/>
        <end position="37"/>
    </location>
</feature>
<protein>
    <recommendedName>
        <fullName evidence="2">Reverse transcriptase domain-containing protein</fullName>
    </recommendedName>
</protein>
<comment type="caution">
    <text evidence="3">The sequence shown here is derived from an EMBL/GenBank/DDBJ whole genome shotgun (WGS) entry which is preliminary data.</text>
</comment>
<dbReference type="CDD" id="cd01650">
    <property type="entry name" value="RT_nLTR_like"/>
    <property type="match status" value="1"/>
</dbReference>
<evidence type="ECO:0000259" key="2">
    <source>
        <dbReference type="PROSITE" id="PS50878"/>
    </source>
</evidence>
<dbReference type="InterPro" id="IPR043128">
    <property type="entry name" value="Rev_trsase/Diguanyl_cyclase"/>
</dbReference>
<dbReference type="EMBL" id="JAHIBW010000010">
    <property type="protein sequence ID" value="KAG7307090.1"/>
    <property type="molecule type" value="Genomic_DNA"/>
</dbReference>
<proteinExistence type="predicted"/>
<dbReference type="InterPro" id="IPR000477">
    <property type="entry name" value="RT_dom"/>
</dbReference>
<keyword evidence="4" id="KW-1185">Reference proteome</keyword>